<dbReference type="EMBL" id="ARYL01000012">
    <property type="protein sequence ID" value="KDA02596.1"/>
    <property type="molecule type" value="Genomic_DNA"/>
</dbReference>
<reference evidence="1 2" key="1">
    <citation type="journal article" date="2014" name="Antonie Van Leeuwenhoek">
        <title>Hyphomonas beringensis sp. nov. and Hyphomonas chukchiensis sp. nov., isolated from surface seawater of the Bering Sea and Chukchi Sea.</title>
        <authorList>
            <person name="Li C."/>
            <person name="Lai Q."/>
            <person name="Li G."/>
            <person name="Dong C."/>
            <person name="Wang J."/>
            <person name="Liao Y."/>
            <person name="Shao Z."/>
        </authorList>
    </citation>
    <scope>NUCLEOTIDE SEQUENCE [LARGE SCALE GENOMIC DNA]</scope>
    <source>
        <strain evidence="1 2">SCH89</strain>
    </source>
</reference>
<proteinExistence type="predicted"/>
<dbReference type="eggNOG" id="ENOG5033J43">
    <property type="taxonomic scope" value="Bacteria"/>
</dbReference>
<dbReference type="Proteomes" id="UP000024942">
    <property type="component" value="Unassembled WGS sequence"/>
</dbReference>
<protein>
    <submittedName>
        <fullName evidence="1">Uncharacterized protein</fullName>
    </submittedName>
</protein>
<gene>
    <name evidence="1" type="ORF">HOC_09124</name>
</gene>
<dbReference type="OrthoDB" id="7375978at2"/>
<name>A0A059G6Z4_9PROT</name>
<accession>A0A059G6Z4</accession>
<dbReference type="RefSeq" id="WP_035537784.1">
    <property type="nucleotide sequence ID" value="NZ_ARYL01000012.1"/>
</dbReference>
<evidence type="ECO:0000313" key="1">
    <source>
        <dbReference type="EMBL" id="KDA02596.1"/>
    </source>
</evidence>
<comment type="caution">
    <text evidence="1">The sequence shown here is derived from an EMBL/GenBank/DDBJ whole genome shotgun (WGS) entry which is preliminary data.</text>
</comment>
<organism evidence="1 2">
    <name type="scientific">Hyphomonas oceanitis SCH89</name>
    <dbReference type="NCBI Taxonomy" id="1280953"/>
    <lineage>
        <taxon>Bacteria</taxon>
        <taxon>Pseudomonadati</taxon>
        <taxon>Pseudomonadota</taxon>
        <taxon>Alphaproteobacteria</taxon>
        <taxon>Hyphomonadales</taxon>
        <taxon>Hyphomonadaceae</taxon>
        <taxon>Hyphomonas</taxon>
    </lineage>
</organism>
<dbReference type="STRING" id="1280953.HOC_09124"/>
<keyword evidence="2" id="KW-1185">Reference proteome</keyword>
<evidence type="ECO:0000313" key="2">
    <source>
        <dbReference type="Proteomes" id="UP000024942"/>
    </source>
</evidence>
<sequence length="215" mass="24749">MRYVHPRNFLFDQVPVSLQQVVPTVLSTAYKAVRRIVSDEPIFQTTSARQNLGRMMSWSVDRGFEQAIENGALPFDYSWEDFDRPTGKFLAIRPSHSVVTISLTSTPTKQPRTVVFREQAKRLNCQLDWVDMQDEDHEITGLPHILLLHGYWNDGFAHLAIPRADCNYDFSYRTENLFNLPHASSEAGPPPEGPDGDFDAIELLKEDIDRWRKDQ</sequence>
<dbReference type="AlphaFoldDB" id="A0A059G6Z4"/>